<proteinExistence type="predicted"/>
<dbReference type="EMBL" id="JACOIK010000004">
    <property type="protein sequence ID" value="MBD1432476.1"/>
    <property type="molecule type" value="Genomic_DNA"/>
</dbReference>
<dbReference type="RefSeq" id="WP_190993493.1">
    <property type="nucleotide sequence ID" value="NZ_JACOIK010000004.1"/>
</dbReference>
<protein>
    <recommendedName>
        <fullName evidence="1">Glycoamylase-like domain-containing protein</fullName>
    </recommendedName>
</protein>
<dbReference type="InterPro" id="IPR013783">
    <property type="entry name" value="Ig-like_fold"/>
</dbReference>
<comment type="caution">
    <text evidence="2">The sequence shown here is derived from an EMBL/GenBank/DDBJ whole genome shotgun (WGS) entry which is preliminary data.</text>
</comment>
<gene>
    <name evidence="2" type="ORF">H8B06_06550</name>
</gene>
<accession>A0ABR7YMB6</accession>
<evidence type="ECO:0000259" key="1">
    <source>
        <dbReference type="Pfam" id="PF10091"/>
    </source>
</evidence>
<dbReference type="Gene3D" id="2.60.40.10">
    <property type="entry name" value="Immunoglobulins"/>
    <property type="match status" value="1"/>
</dbReference>
<dbReference type="Gene3D" id="2.60.120.430">
    <property type="entry name" value="Galactose-binding lectin"/>
    <property type="match status" value="1"/>
</dbReference>
<sequence length="731" mass="84095">MKQFYLFVLVLVGIIGTGERGYADTYPEVVFDNSLVKGIYAKSKVEYQGRSWVENLNHHLLVSDTLFFTPGNALSLQYKSAKDGDWQVDLQYSRQKLHYQVERSDYLVLKLFIKSENTKADNLPKISIQQKHSETNQLELASYIKNLDYNKWIDVRIPIADFKNLYVKESITTLRFAQNGTDDGMHYLFIDQVEFLAKDVSRVKLSSPAILSSATAYDKQVHLQWQLPLTPSIRYIKIYRSEDNQNFQAVGIRPISMQGCLDYVSEVNKTYHYKITWVDYNYEESPFSEVREIKTKLLQKTELLDLVQGAHVNYFAENYDINSGMYLPFRMKERAVVSVKESGNAILSLLVGVEKQRINRSLAVGRISRMVYFLAKAQNHLGVFPAYFDGRTGLPEHRDNEATYDILATSSMIEALLVARQYFSKNDDVEVDLRKRITALWENIKWNQLLAEGYSDVLVEKISVVDTSYHYPTLGGINESMNAYLLAMSSPKYAIPLSAYENGIKNIDLTYSSDYNKMDSLAKDTVMALMRSFRLAINPLQNRPENMATRVSVFQDTMMYGEHLLFGFSGSTLLDLYKPFFTIDPKLLRDSAINYEEAIRNYIKVRKRRDNEIGVGSTNSDVWGFYQRMDSIGSYRINPAIAPASMFMLNEEGEKAVLALYHNYGENFFTEYGFRAWLDLRNNDVSDEYFATNQAAITVCLENARSGLIWNLYKEIPEIKALLTKLFGEDK</sequence>
<reference evidence="2 3" key="1">
    <citation type="submission" date="2020-08" db="EMBL/GenBank/DDBJ databases">
        <title>Sphingobacterium sp. DN00404 isolated from aquaculture water.</title>
        <authorList>
            <person name="Zhang M."/>
        </authorList>
    </citation>
    <scope>NUCLEOTIDE SEQUENCE [LARGE SCALE GENOMIC DNA]</scope>
    <source>
        <strain evidence="2 3">DN00404</strain>
    </source>
</reference>
<feature type="domain" description="Glycoamylase-like" evidence="1">
    <location>
        <begin position="635"/>
        <end position="717"/>
    </location>
</feature>
<dbReference type="InterPro" id="IPR019282">
    <property type="entry name" value="Glycoamylase-like_cons_dom"/>
</dbReference>
<dbReference type="Proteomes" id="UP000602759">
    <property type="component" value="Unassembled WGS sequence"/>
</dbReference>
<keyword evidence="3" id="KW-1185">Reference proteome</keyword>
<name>A0ABR7YMB6_9SPHI</name>
<dbReference type="Gene3D" id="1.50.10.140">
    <property type="match status" value="1"/>
</dbReference>
<evidence type="ECO:0000313" key="3">
    <source>
        <dbReference type="Proteomes" id="UP000602759"/>
    </source>
</evidence>
<evidence type="ECO:0000313" key="2">
    <source>
        <dbReference type="EMBL" id="MBD1432476.1"/>
    </source>
</evidence>
<organism evidence="2 3">
    <name type="scientific">Sphingobacterium micropteri</name>
    <dbReference type="NCBI Taxonomy" id="2763501"/>
    <lineage>
        <taxon>Bacteria</taxon>
        <taxon>Pseudomonadati</taxon>
        <taxon>Bacteroidota</taxon>
        <taxon>Sphingobacteriia</taxon>
        <taxon>Sphingobacteriales</taxon>
        <taxon>Sphingobacteriaceae</taxon>
        <taxon>Sphingobacterium</taxon>
    </lineage>
</organism>
<dbReference type="Pfam" id="PF10091">
    <property type="entry name" value="Glycoamylase"/>
    <property type="match status" value="1"/>
</dbReference>